<accession>A0A6A5V576</accession>
<sequence>MRLLTSRGNFGFWSGELERSEDTSEACLVRLVNVSKLSELTLAWTWSSRCHMPVFYLSIAQLESILVRCDKIIQVPGIRIEIRWRILWVSFLAYVGWQNPHLPWLFGGGDKRIPSTVLSNIPLIPRRT</sequence>
<gene>
    <name evidence="1" type="ORF">BU23DRAFT_169742</name>
</gene>
<dbReference type="Proteomes" id="UP000800036">
    <property type="component" value="Unassembled WGS sequence"/>
</dbReference>
<protein>
    <submittedName>
        <fullName evidence="1">Uncharacterized protein</fullName>
    </submittedName>
</protein>
<keyword evidence="2" id="KW-1185">Reference proteome</keyword>
<organism evidence="1 2">
    <name type="scientific">Bimuria novae-zelandiae CBS 107.79</name>
    <dbReference type="NCBI Taxonomy" id="1447943"/>
    <lineage>
        <taxon>Eukaryota</taxon>
        <taxon>Fungi</taxon>
        <taxon>Dikarya</taxon>
        <taxon>Ascomycota</taxon>
        <taxon>Pezizomycotina</taxon>
        <taxon>Dothideomycetes</taxon>
        <taxon>Pleosporomycetidae</taxon>
        <taxon>Pleosporales</taxon>
        <taxon>Massarineae</taxon>
        <taxon>Didymosphaeriaceae</taxon>
        <taxon>Bimuria</taxon>
    </lineage>
</organism>
<proteinExistence type="predicted"/>
<reference evidence="1" key="1">
    <citation type="journal article" date="2020" name="Stud. Mycol.">
        <title>101 Dothideomycetes genomes: a test case for predicting lifestyles and emergence of pathogens.</title>
        <authorList>
            <person name="Haridas S."/>
            <person name="Albert R."/>
            <person name="Binder M."/>
            <person name="Bloem J."/>
            <person name="Labutti K."/>
            <person name="Salamov A."/>
            <person name="Andreopoulos B."/>
            <person name="Baker S."/>
            <person name="Barry K."/>
            <person name="Bills G."/>
            <person name="Bluhm B."/>
            <person name="Cannon C."/>
            <person name="Castanera R."/>
            <person name="Culley D."/>
            <person name="Daum C."/>
            <person name="Ezra D."/>
            <person name="Gonzalez J."/>
            <person name="Henrissat B."/>
            <person name="Kuo A."/>
            <person name="Liang C."/>
            <person name="Lipzen A."/>
            <person name="Lutzoni F."/>
            <person name="Magnuson J."/>
            <person name="Mondo S."/>
            <person name="Nolan M."/>
            <person name="Ohm R."/>
            <person name="Pangilinan J."/>
            <person name="Park H.-J."/>
            <person name="Ramirez L."/>
            <person name="Alfaro M."/>
            <person name="Sun H."/>
            <person name="Tritt A."/>
            <person name="Yoshinaga Y."/>
            <person name="Zwiers L.-H."/>
            <person name="Turgeon B."/>
            <person name="Goodwin S."/>
            <person name="Spatafora J."/>
            <person name="Crous P."/>
            <person name="Grigoriev I."/>
        </authorList>
    </citation>
    <scope>NUCLEOTIDE SEQUENCE</scope>
    <source>
        <strain evidence="1">CBS 107.79</strain>
    </source>
</reference>
<evidence type="ECO:0000313" key="2">
    <source>
        <dbReference type="Proteomes" id="UP000800036"/>
    </source>
</evidence>
<name>A0A6A5V576_9PLEO</name>
<dbReference type="EMBL" id="ML976690">
    <property type="protein sequence ID" value="KAF1972018.1"/>
    <property type="molecule type" value="Genomic_DNA"/>
</dbReference>
<dbReference type="AlphaFoldDB" id="A0A6A5V576"/>
<evidence type="ECO:0000313" key="1">
    <source>
        <dbReference type="EMBL" id="KAF1972018.1"/>
    </source>
</evidence>